<feature type="domain" description="AB hydrolase-1" evidence="1">
    <location>
        <begin position="43"/>
        <end position="292"/>
    </location>
</feature>
<gene>
    <name evidence="2" type="ORF">CwatDRAFT_6526</name>
</gene>
<evidence type="ECO:0000313" key="2">
    <source>
        <dbReference type="EMBL" id="EAM53154.1"/>
    </source>
</evidence>
<reference evidence="2" key="3">
    <citation type="submission" date="2016-12" db="EMBL/GenBank/DDBJ databases">
        <title>Annotation of the draft genome assembly of Crocosphaera watsonii WH 8501.</title>
        <authorList>
            <consortium name="US DOE Joint Genome Institute (JGI-ORNL)"/>
            <person name="Larimer F."/>
            <person name="Land M."/>
        </authorList>
    </citation>
    <scope>NUCLEOTIDE SEQUENCE</scope>
    <source>
        <strain evidence="2">WH 8501</strain>
    </source>
</reference>
<dbReference type="ESTHER" id="crowt-q4c9y2">
    <property type="family name" value="AlphaBeta_hydrolase"/>
</dbReference>
<reference evidence="2" key="1">
    <citation type="submission" date="2004-02" db="EMBL/GenBank/DDBJ databases">
        <authorList>
            <consortium name="DOE Joint Genome Institute"/>
        </authorList>
    </citation>
    <scope>NUCLEOTIDE SEQUENCE [LARGE SCALE GENOMIC DNA]</scope>
    <source>
        <strain evidence="2">WH 8501</strain>
    </source>
</reference>
<dbReference type="RefSeq" id="WP_007303457.1">
    <property type="nucleotide sequence ID" value="NZ_AADV02000001.1"/>
</dbReference>
<dbReference type="PRINTS" id="PR00111">
    <property type="entry name" value="ABHYDROLASE"/>
</dbReference>
<proteinExistence type="predicted"/>
<keyword evidence="2" id="KW-0378">Hydrolase</keyword>
<keyword evidence="3" id="KW-1185">Reference proteome</keyword>
<organism evidence="2 3">
    <name type="scientific">Crocosphaera watsonii WH 8501</name>
    <dbReference type="NCBI Taxonomy" id="165597"/>
    <lineage>
        <taxon>Bacteria</taxon>
        <taxon>Bacillati</taxon>
        <taxon>Cyanobacteriota</taxon>
        <taxon>Cyanophyceae</taxon>
        <taxon>Oscillatoriophycideae</taxon>
        <taxon>Chroococcales</taxon>
        <taxon>Aphanothecaceae</taxon>
        <taxon>Crocosphaera</taxon>
    </lineage>
</organism>
<dbReference type="GO" id="GO:0016787">
    <property type="term" value="F:hydrolase activity"/>
    <property type="evidence" value="ECO:0007669"/>
    <property type="project" value="UniProtKB-KW"/>
</dbReference>
<evidence type="ECO:0000259" key="1">
    <source>
        <dbReference type="Pfam" id="PF12697"/>
    </source>
</evidence>
<dbReference type="SUPFAM" id="SSF53474">
    <property type="entry name" value="alpha/beta-Hydrolases"/>
    <property type="match status" value="1"/>
</dbReference>
<sequence>MSQQQAWERRIGRQRQWIWRGWPIRYTFVPGEIPQDAETKPPLILIHGFGAGVEHWRHNIPTLRQYYRVYALDLLGFGRSHKAATDYTAYLWAEQIYYFWRSFIGKPVVLVGNSIGSLVCLTAAFKYPEMVSGLVMLSLPDVSLRQEAIPKGLRPIVNTIEGLFSPPLLLRTLFNIIRRPGVIRPWVGVAYHDKSAINDELLDMITIPPQERGAARTFCLLFEGLKKPHYSPSVKVILPKLTISILLVWGRQDKMIPVSLASVFSKLNEQITLKELDNAGHCLHDECPDRFNPILLDWLKTVNSE</sequence>
<dbReference type="Proteomes" id="UP000003922">
    <property type="component" value="Unassembled WGS sequence"/>
</dbReference>
<evidence type="ECO:0000313" key="3">
    <source>
        <dbReference type="Proteomes" id="UP000003922"/>
    </source>
</evidence>
<dbReference type="PRINTS" id="PR00412">
    <property type="entry name" value="EPOXHYDRLASE"/>
</dbReference>
<comment type="caution">
    <text evidence="2">The sequence shown here is derived from an EMBL/GenBank/DDBJ whole genome shotgun (WGS) entry which is preliminary data.</text>
</comment>
<reference evidence="2" key="2">
    <citation type="submission" date="2005-06" db="EMBL/GenBank/DDBJ databases">
        <title>Sequencing of the draft genome and assembly of Crocosphaera watsonii WH 8501.</title>
        <authorList>
            <consortium name="US DOE Joint Genome Institute (JGI-PGF)"/>
            <person name="Copeland A."/>
            <person name="Lucas S."/>
            <person name="Lapidus A."/>
            <person name="Barry K."/>
            <person name="Detter C."/>
            <person name="Glavina T."/>
            <person name="Hammon N."/>
            <person name="Israni S."/>
            <person name="Pitluck S."/>
            <person name="Richardson P."/>
        </authorList>
    </citation>
    <scope>NUCLEOTIDE SEQUENCE [LARGE SCALE GENOMIC DNA]</scope>
    <source>
        <strain evidence="2">WH 8501</strain>
    </source>
</reference>
<dbReference type="KEGG" id="cwa:CwatDRAFT_6526"/>
<protein>
    <submittedName>
        <fullName evidence="2">Alpha/beta hydrolase fold</fullName>
    </submittedName>
</protein>
<dbReference type="EMBL" id="AADV02000001">
    <property type="protein sequence ID" value="EAM53154.1"/>
    <property type="molecule type" value="Genomic_DNA"/>
</dbReference>
<dbReference type="OrthoDB" id="420213at2"/>
<accession>Q4C9Y2</accession>
<dbReference type="InterPro" id="IPR029058">
    <property type="entry name" value="AB_hydrolase_fold"/>
</dbReference>
<dbReference type="InterPro" id="IPR000073">
    <property type="entry name" value="AB_hydrolase_1"/>
</dbReference>
<dbReference type="PANTHER" id="PTHR46438">
    <property type="entry name" value="ALPHA/BETA-HYDROLASES SUPERFAMILY PROTEIN"/>
    <property type="match status" value="1"/>
</dbReference>
<name>Q4C9Y2_CROWT</name>
<dbReference type="Gene3D" id="3.40.50.1820">
    <property type="entry name" value="alpha/beta hydrolase"/>
    <property type="match status" value="1"/>
</dbReference>
<dbReference type="PANTHER" id="PTHR46438:SF2">
    <property type="entry name" value="ALPHA_BETA-HYDROLASES SUPERFAMILY PROTEIN"/>
    <property type="match status" value="1"/>
</dbReference>
<dbReference type="InterPro" id="IPR000639">
    <property type="entry name" value="Epox_hydrolase-like"/>
</dbReference>
<dbReference type="Pfam" id="PF12697">
    <property type="entry name" value="Abhydrolase_6"/>
    <property type="match status" value="1"/>
</dbReference>
<dbReference type="AlphaFoldDB" id="Q4C9Y2"/>